<dbReference type="PROSITE" id="PS50825">
    <property type="entry name" value="HYR"/>
    <property type="match status" value="1"/>
</dbReference>
<dbReference type="EMBL" id="KK112599">
    <property type="protein sequence ID" value="KFM58062.1"/>
    <property type="molecule type" value="Genomic_DNA"/>
</dbReference>
<dbReference type="FunFam" id="2.10.50.10:FF:000018">
    <property type="entry name" value="Sushi, von Willebrand factor type A, EGF and pentraxin domain-containing 1"/>
    <property type="match status" value="1"/>
</dbReference>
<evidence type="ECO:0000313" key="3">
    <source>
        <dbReference type="EMBL" id="KFM58062.1"/>
    </source>
</evidence>
<dbReference type="InterPro" id="IPR009030">
    <property type="entry name" value="Growth_fac_rcpt_cys_sf"/>
</dbReference>
<dbReference type="GO" id="GO:0005615">
    <property type="term" value="C:extracellular space"/>
    <property type="evidence" value="ECO:0007669"/>
    <property type="project" value="TreeGrafter"/>
</dbReference>
<evidence type="ECO:0000313" key="4">
    <source>
        <dbReference type="Proteomes" id="UP000054359"/>
    </source>
</evidence>
<dbReference type="GO" id="GO:0009986">
    <property type="term" value="C:cell surface"/>
    <property type="evidence" value="ECO:0007669"/>
    <property type="project" value="TreeGrafter"/>
</dbReference>
<dbReference type="Pfam" id="PF02494">
    <property type="entry name" value="HYR"/>
    <property type="match status" value="1"/>
</dbReference>
<dbReference type="InterPro" id="IPR052071">
    <property type="entry name" value="SCUB_EGF-like_domain"/>
</dbReference>
<reference evidence="3 4" key="1">
    <citation type="submission" date="2013-11" db="EMBL/GenBank/DDBJ databases">
        <title>Genome sequencing of Stegodyphus mimosarum.</title>
        <authorList>
            <person name="Bechsgaard J."/>
        </authorList>
    </citation>
    <scope>NUCLEOTIDE SEQUENCE [LARGE SCALE GENOMIC DNA]</scope>
</reference>
<dbReference type="STRING" id="407821.A0A087SYX3"/>
<dbReference type="Gene3D" id="2.10.50.10">
    <property type="entry name" value="Tumor Necrosis Factor Receptor, subunit A, domain 2"/>
    <property type="match status" value="3"/>
</dbReference>
<accession>A0A087SYX3</accession>
<dbReference type="PANTHER" id="PTHR24046">
    <property type="entry name" value="SIGNAL PEPTIDE, CUB AND EGF-LIKE DOMAIN-CONTAINING"/>
    <property type="match status" value="1"/>
</dbReference>
<dbReference type="SMART" id="SM01411">
    <property type="entry name" value="Ephrin_rec_like"/>
    <property type="match status" value="3"/>
</dbReference>
<keyword evidence="1" id="KW-0677">Repeat</keyword>
<dbReference type="GO" id="GO:0007165">
    <property type="term" value="P:signal transduction"/>
    <property type="evidence" value="ECO:0007669"/>
    <property type="project" value="TreeGrafter"/>
</dbReference>
<dbReference type="InterPro" id="IPR003410">
    <property type="entry name" value="HYR_dom"/>
</dbReference>
<dbReference type="OrthoDB" id="430340at2759"/>
<protein>
    <submittedName>
        <fullName evidence="3">Sushi, von Willebrand factor type A, EGF and pentraxin domain-containing protein 1</fullName>
    </submittedName>
</protein>
<dbReference type="AlphaFoldDB" id="A0A087SYX3"/>
<feature type="domain" description="HYR" evidence="2">
    <location>
        <begin position="24"/>
        <end position="109"/>
    </location>
</feature>
<dbReference type="Proteomes" id="UP000054359">
    <property type="component" value="Unassembled WGS sequence"/>
</dbReference>
<evidence type="ECO:0000256" key="1">
    <source>
        <dbReference type="ARBA" id="ARBA00022737"/>
    </source>
</evidence>
<keyword evidence="4" id="KW-1185">Reference proteome</keyword>
<sequence length="492" mass="53568">MSIEYIAHDSDGNFAVCVVNITVPDYTPPFLSCPQSYVVELVEQQDSYAVNFNDTRRLINATDASGPVTITLTPETAIIPLWDFRNVTVVATDIHGNQAFCHFQVAVQPAMCVAWSLEAPANGIVNCLPNDERNGYRCLATCNTGFRFTDGDQAKTFSCVAGQLWAPTSIVPDCVPEDTNQAFYDVMATVDYTADGPVSPSCLSQYIGYLGTHYSSLNQVLSERCSAINVKMEITFHNTSVRVKADNEVVIGYTIRIDPVVRQTLLYDLCGSTLGLIFDLSVPSTSAIIEPILNVSSQSTSNQCPSLQAIRSHVTRGFACDEGEVLNSLGESQVPRCLHCPAGTHASKTNECIVCPRGFYQDLVRQGSCKRCPDSMYTRQEGSKSRNDCIPVCGYGTYSPTGLVPCLQCPSNTFSSLPPRDGFKECQRCPANTVTYAPGSKLLDDCRAQCPPGTYSETGLEPCAPCPTNYFQPLEGQTSCIECAANHRTLRP</sequence>
<dbReference type="PANTHER" id="PTHR24046:SF5">
    <property type="entry name" value="EGF-LIKE DOMAIN-CONTAINING PROTEIN"/>
    <property type="match status" value="1"/>
</dbReference>
<dbReference type="Pfam" id="PF07699">
    <property type="entry name" value="Ephrin_rec_like"/>
    <property type="match status" value="3"/>
</dbReference>
<name>A0A087SYX3_STEMI</name>
<dbReference type="InterPro" id="IPR011641">
    <property type="entry name" value="Tyr-kin_ephrin_A/B_rcpt-like"/>
</dbReference>
<evidence type="ECO:0000259" key="2">
    <source>
        <dbReference type="PROSITE" id="PS50825"/>
    </source>
</evidence>
<gene>
    <name evidence="3" type="ORF">X975_03654</name>
</gene>
<feature type="non-terminal residue" evidence="3">
    <location>
        <position position="492"/>
    </location>
</feature>
<dbReference type="OMA" id="CKANDAA"/>
<proteinExistence type="predicted"/>
<dbReference type="SUPFAM" id="SSF57184">
    <property type="entry name" value="Growth factor receptor domain"/>
    <property type="match status" value="1"/>
</dbReference>
<organism evidence="3 4">
    <name type="scientific">Stegodyphus mimosarum</name>
    <name type="common">African social velvet spider</name>
    <dbReference type="NCBI Taxonomy" id="407821"/>
    <lineage>
        <taxon>Eukaryota</taxon>
        <taxon>Metazoa</taxon>
        <taxon>Ecdysozoa</taxon>
        <taxon>Arthropoda</taxon>
        <taxon>Chelicerata</taxon>
        <taxon>Arachnida</taxon>
        <taxon>Araneae</taxon>
        <taxon>Araneomorphae</taxon>
        <taxon>Entelegynae</taxon>
        <taxon>Eresoidea</taxon>
        <taxon>Eresidae</taxon>
        <taxon>Stegodyphus</taxon>
    </lineage>
</organism>